<keyword evidence="1" id="KW-0732">Signal</keyword>
<feature type="domain" description="Outer membrane protein beta-barrel" evidence="3">
    <location>
        <begin position="311"/>
        <end position="494"/>
    </location>
</feature>
<dbReference type="EMBL" id="DF968183">
    <property type="protein sequence ID" value="GAP45212.1"/>
    <property type="molecule type" value="Genomic_DNA"/>
</dbReference>
<dbReference type="OrthoDB" id="1117977at2"/>
<evidence type="ECO:0000259" key="3">
    <source>
        <dbReference type="Pfam" id="PF13568"/>
    </source>
</evidence>
<dbReference type="Pfam" id="PF10988">
    <property type="entry name" value="DUF2807"/>
    <property type="match status" value="1"/>
</dbReference>
<keyword evidence="5" id="KW-1185">Reference proteome</keyword>
<dbReference type="InterPro" id="IPR025665">
    <property type="entry name" value="Beta-barrel_OMP_2"/>
</dbReference>
<organism evidence="4">
    <name type="scientific">Lentimicrobium saccharophilum</name>
    <dbReference type="NCBI Taxonomy" id="1678841"/>
    <lineage>
        <taxon>Bacteria</taxon>
        <taxon>Pseudomonadati</taxon>
        <taxon>Bacteroidota</taxon>
        <taxon>Bacteroidia</taxon>
        <taxon>Bacteroidales</taxon>
        <taxon>Lentimicrobiaceae</taxon>
        <taxon>Lentimicrobium</taxon>
    </lineage>
</organism>
<sequence>MKKLTTLRTKVFAAVMLAMATVTATAQTNGSGKLVKQDRDLPGFTEIEVGSAFSVKVSQGDVIHVTVETDDNYLDKIETVVKDNRLHINSMGMKNPSAMRVFIQMPDLKLLDISGAARIESEGGITGTTLDVIASGASKVKFDLNLELLNSKISGASKVDLNGNASVHRAEISGASNLNALNLKTLTTNARVSGAGKAIIFARDEITAELSGAGSLSYFDNDQLIKISKSGTHTIIPQDPGSGPAEEISAKLETTDAGDSTIVKIGDIEVSVREGDPTKITIGGSELEVDDDGNVNFKRKKQTRYDGHWGGFELGVNGYVNRDGQFDMPEGYDFLDLRMEKSVNVKLNFFEQNFNLISNKFGLTTGLGFEWNNYRFDNKVVLKKEGNDIIDDFESSPRDYTKSKLVVNYLNLPILLEYQTNRFSKKNSFHIGAGLQTGLRIGSHTKLVYQDDGRKKKDKDPGDYHINPFKYDLMVRIGWGKLNLHANYSLNTLFKNNRGPELYPFTVGIALASW</sequence>
<feature type="signal peptide" evidence="1">
    <location>
        <begin position="1"/>
        <end position="26"/>
    </location>
</feature>
<gene>
    <name evidence="4" type="ORF">TBC1_121033</name>
</gene>
<dbReference type="Gene3D" id="2.160.20.120">
    <property type="match status" value="1"/>
</dbReference>
<name>A0A0S7BW38_9BACT</name>
<feature type="domain" description="Putative auto-transporter adhesin head GIN" evidence="2">
    <location>
        <begin position="44"/>
        <end position="219"/>
    </location>
</feature>
<dbReference type="Pfam" id="PF13568">
    <property type="entry name" value="OMP_b-brl_2"/>
    <property type="match status" value="1"/>
</dbReference>
<dbReference type="Proteomes" id="UP000053091">
    <property type="component" value="Unassembled WGS sequence"/>
</dbReference>
<evidence type="ECO:0000256" key="1">
    <source>
        <dbReference type="SAM" id="SignalP"/>
    </source>
</evidence>
<dbReference type="AlphaFoldDB" id="A0A0S7BW38"/>
<dbReference type="STRING" id="1678841.TBC1_121033"/>
<reference evidence="4" key="1">
    <citation type="journal article" date="2015" name="Genome Announc.">
        <title>Draft Genome Sequence of Bacteroidales Strain TBC1, a Novel Isolate from a Methanogenic Wastewater Treatment System.</title>
        <authorList>
            <person name="Tourlousse D.M."/>
            <person name="Matsuura N."/>
            <person name="Sun L."/>
            <person name="Toyonaga M."/>
            <person name="Kuroda K."/>
            <person name="Ohashi A."/>
            <person name="Cruz R."/>
            <person name="Yamaguchi T."/>
            <person name="Sekiguchi Y."/>
        </authorList>
    </citation>
    <scope>NUCLEOTIDE SEQUENCE [LARGE SCALE GENOMIC DNA]</scope>
    <source>
        <strain evidence="4">TBC1</strain>
    </source>
</reference>
<evidence type="ECO:0000259" key="2">
    <source>
        <dbReference type="Pfam" id="PF10988"/>
    </source>
</evidence>
<dbReference type="InterPro" id="IPR021255">
    <property type="entry name" value="DUF2807"/>
</dbReference>
<evidence type="ECO:0000313" key="5">
    <source>
        <dbReference type="Proteomes" id="UP000053091"/>
    </source>
</evidence>
<protein>
    <submittedName>
        <fullName evidence="4">Outer membrane protein beta-barrel domain</fullName>
    </submittedName>
</protein>
<proteinExistence type="predicted"/>
<feature type="chain" id="PRO_5006633270" evidence="1">
    <location>
        <begin position="27"/>
        <end position="514"/>
    </location>
</feature>
<dbReference type="RefSeq" id="WP_062045412.1">
    <property type="nucleotide sequence ID" value="NZ_DF968183.1"/>
</dbReference>
<accession>A0A0S7BW38</accession>
<evidence type="ECO:0000313" key="4">
    <source>
        <dbReference type="EMBL" id="GAP45212.1"/>
    </source>
</evidence>